<evidence type="ECO:0000256" key="3">
    <source>
        <dbReference type="ARBA" id="ARBA00023163"/>
    </source>
</evidence>
<accession>A0A921FBB2</accession>
<reference evidence="5" key="2">
    <citation type="submission" date="2021-09" db="EMBL/GenBank/DDBJ databases">
        <authorList>
            <person name="Gilroy R."/>
        </authorList>
    </citation>
    <scope>NUCLEOTIDE SEQUENCE</scope>
    <source>
        <strain evidence="5">CHK174-6876</strain>
    </source>
</reference>
<name>A0A921FBB2_9LACO</name>
<comment type="caution">
    <text evidence="5">The sequence shown here is derived from an EMBL/GenBank/DDBJ whole genome shotgun (WGS) entry which is preliminary data.</text>
</comment>
<evidence type="ECO:0000256" key="1">
    <source>
        <dbReference type="ARBA" id="ARBA00023015"/>
    </source>
</evidence>
<feature type="domain" description="HTH arsR-type" evidence="4">
    <location>
        <begin position="1"/>
        <end position="97"/>
    </location>
</feature>
<sequence>MDLDINEMSLPVFQALSSEVRLEIIRIISNENITASELAKRMNVSKAAISKNLHILEKADLIKIEKGADGREIVPRMNVEQILVNFPEKIFPEYYKYVYSIPVGSYFSIDHVEPSCGLATSREIVETMDDANAFFSAKRFKAQLLWLTRGEIEYIIPNELPAGSRAELVEFDLELSSEFPLSNNKWVSKIGLWLNDIYIGEIEIPGNYSDVRGTYTPEWWPDDFSQYGLMKRIRIGKIDTAVDSVSISGVNVDDLHLEKQKRLSLKIAVLPVAEDTYGGLTIFGKDFGNHHQDIKATIYYSNGED</sequence>
<protein>
    <submittedName>
        <fullName evidence="5">Helix-turn-helix domain-containing protein</fullName>
    </submittedName>
</protein>
<dbReference type="GO" id="GO:0003677">
    <property type="term" value="F:DNA binding"/>
    <property type="evidence" value="ECO:0007669"/>
    <property type="project" value="UniProtKB-KW"/>
</dbReference>
<dbReference type="PANTHER" id="PTHR43132">
    <property type="entry name" value="ARSENICAL RESISTANCE OPERON REPRESSOR ARSR-RELATED"/>
    <property type="match status" value="1"/>
</dbReference>
<keyword evidence="3" id="KW-0804">Transcription</keyword>
<keyword evidence="2" id="KW-0238">DNA-binding</keyword>
<evidence type="ECO:0000259" key="4">
    <source>
        <dbReference type="PROSITE" id="PS50987"/>
    </source>
</evidence>
<dbReference type="InterPro" id="IPR036390">
    <property type="entry name" value="WH_DNA-bd_sf"/>
</dbReference>
<proteinExistence type="predicted"/>
<evidence type="ECO:0000256" key="2">
    <source>
        <dbReference type="ARBA" id="ARBA00023125"/>
    </source>
</evidence>
<dbReference type="PANTHER" id="PTHR43132:SF2">
    <property type="entry name" value="ARSENICAL RESISTANCE OPERON REPRESSOR ARSR-RELATED"/>
    <property type="match status" value="1"/>
</dbReference>
<gene>
    <name evidence="5" type="ORF">K8V00_09500</name>
</gene>
<dbReference type="EMBL" id="DYXG01000093">
    <property type="protein sequence ID" value="HJE97843.1"/>
    <property type="molecule type" value="Genomic_DNA"/>
</dbReference>
<evidence type="ECO:0000313" key="5">
    <source>
        <dbReference type="EMBL" id="HJE97843.1"/>
    </source>
</evidence>
<dbReference type="InterPro" id="IPR001845">
    <property type="entry name" value="HTH_ArsR_DNA-bd_dom"/>
</dbReference>
<reference evidence="5" key="1">
    <citation type="journal article" date="2021" name="PeerJ">
        <title>Extensive microbial diversity within the chicken gut microbiome revealed by metagenomics and culture.</title>
        <authorList>
            <person name="Gilroy R."/>
            <person name="Ravi A."/>
            <person name="Getino M."/>
            <person name="Pursley I."/>
            <person name="Horton D.L."/>
            <person name="Alikhan N.F."/>
            <person name="Baker D."/>
            <person name="Gharbi K."/>
            <person name="Hall N."/>
            <person name="Watson M."/>
            <person name="Adriaenssens E.M."/>
            <person name="Foster-Nyarko E."/>
            <person name="Jarju S."/>
            <person name="Secka A."/>
            <person name="Antonio M."/>
            <person name="Oren A."/>
            <person name="Chaudhuri R.R."/>
            <person name="La Ragione R."/>
            <person name="Hildebrand F."/>
            <person name="Pallen M.J."/>
        </authorList>
    </citation>
    <scope>NUCLEOTIDE SEQUENCE</scope>
    <source>
        <strain evidence="5">CHK174-6876</strain>
    </source>
</reference>
<dbReference type="InterPro" id="IPR036388">
    <property type="entry name" value="WH-like_DNA-bd_sf"/>
</dbReference>
<dbReference type="CDD" id="cd00090">
    <property type="entry name" value="HTH_ARSR"/>
    <property type="match status" value="1"/>
</dbReference>
<dbReference type="GO" id="GO:0003700">
    <property type="term" value="F:DNA-binding transcription factor activity"/>
    <property type="evidence" value="ECO:0007669"/>
    <property type="project" value="InterPro"/>
</dbReference>
<dbReference type="Gene3D" id="1.10.10.10">
    <property type="entry name" value="Winged helix-like DNA-binding domain superfamily/Winged helix DNA-binding domain"/>
    <property type="match status" value="1"/>
</dbReference>
<organism evidence="5 6">
    <name type="scientific">Ligilactobacillus acidipiscis</name>
    <dbReference type="NCBI Taxonomy" id="89059"/>
    <lineage>
        <taxon>Bacteria</taxon>
        <taxon>Bacillati</taxon>
        <taxon>Bacillota</taxon>
        <taxon>Bacilli</taxon>
        <taxon>Lactobacillales</taxon>
        <taxon>Lactobacillaceae</taxon>
        <taxon>Ligilactobacillus</taxon>
    </lineage>
</organism>
<dbReference type="SMART" id="SM00418">
    <property type="entry name" value="HTH_ARSR"/>
    <property type="match status" value="1"/>
</dbReference>
<dbReference type="InterPro" id="IPR011991">
    <property type="entry name" value="ArsR-like_HTH"/>
</dbReference>
<dbReference type="RefSeq" id="WP_277123246.1">
    <property type="nucleotide sequence ID" value="NZ_CP113926.1"/>
</dbReference>
<dbReference type="AlphaFoldDB" id="A0A921FBB2"/>
<dbReference type="InterPro" id="IPR051011">
    <property type="entry name" value="Metal_resp_trans_reg"/>
</dbReference>
<dbReference type="PROSITE" id="PS50987">
    <property type="entry name" value="HTH_ARSR_2"/>
    <property type="match status" value="1"/>
</dbReference>
<keyword evidence="1" id="KW-0805">Transcription regulation</keyword>
<dbReference type="SUPFAM" id="SSF46785">
    <property type="entry name" value="Winged helix' DNA-binding domain"/>
    <property type="match status" value="1"/>
</dbReference>
<dbReference type="Proteomes" id="UP000707535">
    <property type="component" value="Unassembled WGS sequence"/>
</dbReference>
<evidence type="ECO:0000313" key="6">
    <source>
        <dbReference type="Proteomes" id="UP000707535"/>
    </source>
</evidence>
<dbReference type="Pfam" id="PF12840">
    <property type="entry name" value="HTH_20"/>
    <property type="match status" value="1"/>
</dbReference>